<reference evidence="2" key="1">
    <citation type="submission" date="2020-07" db="EMBL/GenBank/DDBJ databases">
        <title>Ethylene signaling mediates host invasion by parasitic plants.</title>
        <authorList>
            <person name="Yoshida S."/>
        </authorList>
    </citation>
    <scope>NUCLEOTIDE SEQUENCE</scope>
    <source>
        <strain evidence="2">Okayama</strain>
    </source>
</reference>
<dbReference type="CDD" id="cd06222">
    <property type="entry name" value="RNase_H_like"/>
    <property type="match status" value="1"/>
</dbReference>
<organism evidence="2 3">
    <name type="scientific">Phtheirospermum japonicum</name>
    <dbReference type="NCBI Taxonomy" id="374723"/>
    <lineage>
        <taxon>Eukaryota</taxon>
        <taxon>Viridiplantae</taxon>
        <taxon>Streptophyta</taxon>
        <taxon>Embryophyta</taxon>
        <taxon>Tracheophyta</taxon>
        <taxon>Spermatophyta</taxon>
        <taxon>Magnoliopsida</taxon>
        <taxon>eudicotyledons</taxon>
        <taxon>Gunneridae</taxon>
        <taxon>Pentapetalae</taxon>
        <taxon>asterids</taxon>
        <taxon>lamiids</taxon>
        <taxon>Lamiales</taxon>
        <taxon>Orobanchaceae</taxon>
        <taxon>Orobanchaceae incertae sedis</taxon>
        <taxon>Phtheirospermum</taxon>
    </lineage>
</organism>
<dbReference type="Proteomes" id="UP000653305">
    <property type="component" value="Unassembled WGS sequence"/>
</dbReference>
<accession>A0A830CU07</accession>
<dbReference type="Gene3D" id="3.30.420.10">
    <property type="entry name" value="Ribonuclease H-like superfamily/Ribonuclease H"/>
    <property type="match status" value="1"/>
</dbReference>
<sequence>MVLAQWFRQGTGKIHIFRILPILILCFLWCSRNDKRVKNIPFTGERVCNHIWKFLTIIKDSKCIKPKAWSNAPLICELLSIDTTTRPPPTKISVVRWSKPPIGTIKINTDGTSKGNPGEASAGGVARDHTGRLIFAFHEYLGHHTNTLAELHAIWRALDLCHDRNITRIWMEVDSEAAITLISTPLSGSWQTRDIVQKIRALSVSTEIQYTHIYREGNAAADFLDNEGCRQKNFLLYDISNIRGYLLGLLKLDRMLYPYVRRR</sequence>
<proteinExistence type="predicted"/>
<dbReference type="InterPro" id="IPR053151">
    <property type="entry name" value="RNase_H-like"/>
</dbReference>
<evidence type="ECO:0000313" key="2">
    <source>
        <dbReference type="EMBL" id="GFP99333.1"/>
    </source>
</evidence>
<dbReference type="InterPro" id="IPR012337">
    <property type="entry name" value="RNaseH-like_sf"/>
</dbReference>
<evidence type="ECO:0000313" key="3">
    <source>
        <dbReference type="Proteomes" id="UP000653305"/>
    </source>
</evidence>
<dbReference type="InterPro" id="IPR044730">
    <property type="entry name" value="RNase_H-like_dom_plant"/>
</dbReference>
<dbReference type="PANTHER" id="PTHR47723:SF19">
    <property type="entry name" value="POLYNUCLEOTIDYL TRANSFERASE, RIBONUCLEASE H-LIKE SUPERFAMILY PROTEIN"/>
    <property type="match status" value="1"/>
</dbReference>
<dbReference type="GO" id="GO:0004523">
    <property type="term" value="F:RNA-DNA hybrid ribonuclease activity"/>
    <property type="evidence" value="ECO:0007669"/>
    <property type="project" value="InterPro"/>
</dbReference>
<evidence type="ECO:0000259" key="1">
    <source>
        <dbReference type="PROSITE" id="PS50879"/>
    </source>
</evidence>
<dbReference type="AlphaFoldDB" id="A0A830CU07"/>
<name>A0A830CU07_9LAMI</name>
<protein>
    <submittedName>
        <fullName evidence="2">Putative ribonuclease h protein at1g65750</fullName>
    </submittedName>
</protein>
<dbReference type="OrthoDB" id="895680at2759"/>
<dbReference type="SUPFAM" id="SSF53098">
    <property type="entry name" value="Ribonuclease H-like"/>
    <property type="match status" value="1"/>
</dbReference>
<dbReference type="EMBL" id="BMAC01000568">
    <property type="protein sequence ID" value="GFP99333.1"/>
    <property type="molecule type" value="Genomic_DNA"/>
</dbReference>
<dbReference type="InterPro" id="IPR036397">
    <property type="entry name" value="RNaseH_sf"/>
</dbReference>
<dbReference type="PANTHER" id="PTHR47723">
    <property type="entry name" value="OS05G0353850 PROTEIN"/>
    <property type="match status" value="1"/>
</dbReference>
<dbReference type="PROSITE" id="PS50879">
    <property type="entry name" value="RNASE_H_1"/>
    <property type="match status" value="1"/>
</dbReference>
<gene>
    <name evidence="2" type="ORF">PHJA_002077400</name>
</gene>
<dbReference type="GO" id="GO:0003676">
    <property type="term" value="F:nucleic acid binding"/>
    <property type="evidence" value="ECO:0007669"/>
    <property type="project" value="InterPro"/>
</dbReference>
<dbReference type="Pfam" id="PF13456">
    <property type="entry name" value="RVT_3"/>
    <property type="match status" value="1"/>
</dbReference>
<keyword evidence="3" id="KW-1185">Reference proteome</keyword>
<dbReference type="InterPro" id="IPR002156">
    <property type="entry name" value="RNaseH_domain"/>
</dbReference>
<feature type="domain" description="RNase H type-1" evidence="1">
    <location>
        <begin position="101"/>
        <end position="230"/>
    </location>
</feature>
<comment type="caution">
    <text evidence="2">The sequence shown here is derived from an EMBL/GenBank/DDBJ whole genome shotgun (WGS) entry which is preliminary data.</text>
</comment>